<keyword evidence="2" id="KW-1133">Transmembrane helix</keyword>
<proteinExistence type="predicted"/>
<gene>
    <name evidence="4" type="ordered locus">LOC_Os11g27100</name>
</gene>
<dbReference type="AlphaFoldDB" id="Q2R4W2"/>
<name>Q2R4W2_ORYSJ</name>
<reference evidence="4" key="3">
    <citation type="submission" date="2006-01" db="EMBL/GenBank/DDBJ databases">
        <authorList>
            <person name="Buell R."/>
        </authorList>
    </citation>
    <scope>NUCLEOTIDE SEQUENCE</scope>
</reference>
<evidence type="ECO:0000259" key="3">
    <source>
        <dbReference type="Pfam" id="PF03732"/>
    </source>
</evidence>
<dbReference type="Pfam" id="PF03732">
    <property type="entry name" value="Retrotrans_gag"/>
    <property type="match status" value="1"/>
</dbReference>
<accession>Q2R4W2</accession>
<evidence type="ECO:0000256" key="2">
    <source>
        <dbReference type="SAM" id="Phobius"/>
    </source>
</evidence>
<dbReference type="PANTHER" id="PTHR35046">
    <property type="entry name" value="ZINC KNUCKLE (CCHC-TYPE) FAMILY PROTEIN"/>
    <property type="match status" value="1"/>
</dbReference>
<dbReference type="InterPro" id="IPR005162">
    <property type="entry name" value="Retrotrans_gag_dom"/>
</dbReference>
<feature type="region of interest" description="Disordered" evidence="1">
    <location>
        <begin position="1"/>
        <end position="22"/>
    </location>
</feature>
<feature type="transmembrane region" description="Helical" evidence="2">
    <location>
        <begin position="533"/>
        <end position="551"/>
    </location>
</feature>
<dbReference type="EMBL" id="DP000010">
    <property type="protein sequence ID" value="ABA93565.1"/>
    <property type="molecule type" value="Genomic_DNA"/>
</dbReference>
<dbReference type="PANTHER" id="PTHR35046:SF26">
    <property type="entry name" value="RNA-DIRECTED DNA POLYMERASE"/>
    <property type="match status" value="1"/>
</dbReference>
<keyword evidence="2" id="KW-0812">Transmembrane</keyword>
<evidence type="ECO:0000313" key="4">
    <source>
        <dbReference type="EMBL" id="ABA93565.1"/>
    </source>
</evidence>
<sequence>MAGLRKGKQDGHAQRQHLHHQRDIATSSRITYEVHDNDLTRVESKLPSFDGKYDSAAYVNWELAVEKQFDEYDFSNAQMIKAASNKCTGSASFWWHTVGNKLETWDECKILMRKRFVFSYYRRALLEKFEHLKQGDKTVREYFHDFKICITYSDLQESNENTMTRFFRGLNSNIQAGLVNVTYNHIGQLFMLACNVEHKILENPTEQQAMLVPPITDVLQEVQNSPQNEKNDMFEMSLPSLANEEKADAPTLSEEGIKGKLNGAEITQGEYASDELHFSTFHADLEQTLVEPTSELPLSQVDLHSVPCDKEELCNSTSLISILQLVNEHASFNLDSPCTEFKYVIHTSGENDELQLQSSLNTLGYFMFDGSCELNCLKDKIFAHSDLPCPRNVIFHIFGDYNDLGIYFVHRVYICSDLELPVHVDKTCKLEKNVLANQIVSSLPCFDWKKQVVVNGLRKEHHMEKPRTVFHDEGEDDVTMATTDATIAHIMDEQEDIEIKYSKCWNPIRPPITLLTSNGHRIYIRPPFSAHCFYLVLACFFDLLARIGLICTGKINNPRRGVSIAKAQHNVSYGCSRIVNVSPKS</sequence>
<evidence type="ECO:0000256" key="1">
    <source>
        <dbReference type="SAM" id="MobiDB-lite"/>
    </source>
</evidence>
<protein>
    <submittedName>
        <fullName evidence="4">Retrotransposon, putative, centromere-specific</fullName>
    </submittedName>
</protein>
<reference evidence="4" key="2">
    <citation type="submission" date="2005-04" db="EMBL/GenBank/DDBJ databases">
        <authorList>
            <person name="Buell C.R."/>
            <person name="Wing R.A."/>
            <person name="McCombie W.A."/>
            <person name="Ouyang S."/>
        </authorList>
    </citation>
    <scope>NUCLEOTIDE SEQUENCE</scope>
</reference>
<feature type="domain" description="Retrotransposon gag" evidence="3">
    <location>
        <begin position="82"/>
        <end position="171"/>
    </location>
</feature>
<dbReference type="HOGENOM" id="CLU_3263399_0_0_1"/>
<reference evidence="4" key="1">
    <citation type="journal article" date="2005" name="BMC Biol.">
        <title>The sequence of rice chromosomes 11 and 12, rich in disease resistance genes and recent gene duplications.</title>
        <authorList>
            <consortium name="The rice chromosomes 11 and 12 sequencing consortia"/>
        </authorList>
    </citation>
    <scope>NUCLEOTIDE SEQUENCE [LARGE SCALE GENOMIC DNA]</scope>
</reference>
<organism evidence="4">
    <name type="scientific">Oryza sativa subsp. japonica</name>
    <name type="common">Rice</name>
    <dbReference type="NCBI Taxonomy" id="39947"/>
    <lineage>
        <taxon>Eukaryota</taxon>
        <taxon>Viridiplantae</taxon>
        <taxon>Streptophyta</taxon>
        <taxon>Embryophyta</taxon>
        <taxon>Tracheophyta</taxon>
        <taxon>Spermatophyta</taxon>
        <taxon>Magnoliopsida</taxon>
        <taxon>Liliopsida</taxon>
        <taxon>Poales</taxon>
        <taxon>Poaceae</taxon>
        <taxon>BOP clade</taxon>
        <taxon>Oryzoideae</taxon>
        <taxon>Oryzeae</taxon>
        <taxon>Oryzinae</taxon>
        <taxon>Oryza</taxon>
        <taxon>Oryza sativa</taxon>
    </lineage>
</organism>
<keyword evidence="2" id="KW-0472">Membrane</keyword>